<dbReference type="EMBL" id="CVRI01000064">
    <property type="protein sequence ID" value="CRL05367.1"/>
    <property type="molecule type" value="Genomic_DNA"/>
</dbReference>
<proteinExistence type="predicted"/>
<reference evidence="1 2" key="1">
    <citation type="submission" date="2015-04" db="EMBL/GenBank/DDBJ databases">
        <authorList>
            <person name="Syromyatnikov M.Y."/>
            <person name="Popov V.N."/>
        </authorList>
    </citation>
    <scope>NUCLEOTIDE SEQUENCE [LARGE SCALE GENOMIC DNA]</scope>
</reference>
<sequence length="84" mass="9933">MSMYESQAKQIINQIIKQYQHRQHSETKATKARRLIKTLLYNIDGKDNNLRHFRNLPLHQFTYQTMTLPSCNIQTTANAQNTIK</sequence>
<accession>A0A1J1IYZ1</accession>
<dbReference type="Proteomes" id="UP000183832">
    <property type="component" value="Unassembled WGS sequence"/>
</dbReference>
<gene>
    <name evidence="1" type="ORF">CLUMA_CG018283</name>
</gene>
<keyword evidence="2" id="KW-1185">Reference proteome</keyword>
<name>A0A1J1IYZ1_9DIPT</name>
<organism evidence="1 2">
    <name type="scientific">Clunio marinus</name>
    <dbReference type="NCBI Taxonomy" id="568069"/>
    <lineage>
        <taxon>Eukaryota</taxon>
        <taxon>Metazoa</taxon>
        <taxon>Ecdysozoa</taxon>
        <taxon>Arthropoda</taxon>
        <taxon>Hexapoda</taxon>
        <taxon>Insecta</taxon>
        <taxon>Pterygota</taxon>
        <taxon>Neoptera</taxon>
        <taxon>Endopterygota</taxon>
        <taxon>Diptera</taxon>
        <taxon>Nematocera</taxon>
        <taxon>Chironomoidea</taxon>
        <taxon>Chironomidae</taxon>
        <taxon>Clunio</taxon>
    </lineage>
</organism>
<dbReference type="AlphaFoldDB" id="A0A1J1IYZ1"/>
<protein>
    <submittedName>
        <fullName evidence="1">CLUMA_CG018283, isoform A</fullName>
    </submittedName>
</protein>
<evidence type="ECO:0000313" key="2">
    <source>
        <dbReference type="Proteomes" id="UP000183832"/>
    </source>
</evidence>
<evidence type="ECO:0000313" key="1">
    <source>
        <dbReference type="EMBL" id="CRL05367.1"/>
    </source>
</evidence>